<name>A0A164LLK8_9CRUS</name>
<accession>A0A164LLK8</accession>
<evidence type="ECO:0000313" key="3">
    <source>
        <dbReference type="Proteomes" id="UP000076858"/>
    </source>
</evidence>
<sequence>MTGSAPMKNDCLISSSHCARRFQRASANQQKEASATASQSIYTAASVANRRPFSPSHKQIGKNESKRITGNHKGPALEYSRAA</sequence>
<proteinExistence type="predicted"/>
<evidence type="ECO:0000313" key="2">
    <source>
        <dbReference type="EMBL" id="KZS04230.1"/>
    </source>
</evidence>
<evidence type="ECO:0000256" key="1">
    <source>
        <dbReference type="SAM" id="MobiDB-lite"/>
    </source>
</evidence>
<feature type="region of interest" description="Disordered" evidence="1">
    <location>
        <begin position="46"/>
        <end position="83"/>
    </location>
</feature>
<reference evidence="2 3" key="1">
    <citation type="submission" date="2016-03" db="EMBL/GenBank/DDBJ databases">
        <title>EvidentialGene: Evidence-directed Construction of Genes on Genomes.</title>
        <authorList>
            <person name="Gilbert D.G."/>
            <person name="Choi J.-H."/>
            <person name="Mockaitis K."/>
            <person name="Colbourne J."/>
            <person name="Pfrender M."/>
        </authorList>
    </citation>
    <scope>NUCLEOTIDE SEQUENCE [LARGE SCALE GENOMIC DNA]</scope>
    <source>
        <strain evidence="2 3">Xinb3</strain>
        <tissue evidence="2">Complete organism</tissue>
    </source>
</reference>
<dbReference type="AlphaFoldDB" id="A0A164LLK8"/>
<keyword evidence="3" id="KW-1185">Reference proteome</keyword>
<comment type="caution">
    <text evidence="2">The sequence shown here is derived from an EMBL/GenBank/DDBJ whole genome shotgun (WGS) entry which is preliminary data.</text>
</comment>
<protein>
    <submittedName>
        <fullName evidence="2">Uncharacterized protein</fullName>
    </submittedName>
</protein>
<dbReference type="Proteomes" id="UP000076858">
    <property type="component" value="Unassembled WGS sequence"/>
</dbReference>
<gene>
    <name evidence="2" type="ORF">APZ42_032484</name>
</gene>
<dbReference type="EMBL" id="LRGB01003123">
    <property type="protein sequence ID" value="KZS04230.1"/>
    <property type="molecule type" value="Genomic_DNA"/>
</dbReference>
<organism evidence="2 3">
    <name type="scientific">Daphnia magna</name>
    <dbReference type="NCBI Taxonomy" id="35525"/>
    <lineage>
        <taxon>Eukaryota</taxon>
        <taxon>Metazoa</taxon>
        <taxon>Ecdysozoa</taxon>
        <taxon>Arthropoda</taxon>
        <taxon>Crustacea</taxon>
        <taxon>Branchiopoda</taxon>
        <taxon>Diplostraca</taxon>
        <taxon>Cladocera</taxon>
        <taxon>Anomopoda</taxon>
        <taxon>Daphniidae</taxon>
        <taxon>Daphnia</taxon>
    </lineage>
</organism>